<name>A0A0A0F1C2_9GAMM</name>
<dbReference type="OrthoDB" id="5297879at2"/>
<keyword evidence="2" id="KW-1185">Reference proteome</keyword>
<reference evidence="1 2" key="1">
    <citation type="journal article" date="2015" name="Stand. Genomic Sci.">
        <title>Genomic information of the arsenic-resistant bacterium Lysobacter arseniciresistens type strain ZS79(T) and comparison of Lysobacter draft genomes.</title>
        <authorList>
            <person name="Liu L."/>
            <person name="Zhang S."/>
            <person name="Luo M."/>
            <person name="Wang G."/>
        </authorList>
    </citation>
    <scope>NUCLEOTIDE SEQUENCE [LARGE SCALE GENOMIC DNA]</scope>
    <source>
        <strain evidence="1 2">ZS79</strain>
    </source>
</reference>
<proteinExistence type="predicted"/>
<feature type="non-terminal residue" evidence="1">
    <location>
        <position position="63"/>
    </location>
</feature>
<evidence type="ECO:0000313" key="2">
    <source>
        <dbReference type="Proteomes" id="UP000029989"/>
    </source>
</evidence>
<protein>
    <submittedName>
        <fullName evidence="1">Uncharacterized protein</fullName>
    </submittedName>
</protein>
<evidence type="ECO:0000313" key="1">
    <source>
        <dbReference type="EMBL" id="KGM55207.1"/>
    </source>
</evidence>
<dbReference type="EMBL" id="AVPT01000020">
    <property type="protein sequence ID" value="KGM55207.1"/>
    <property type="molecule type" value="Genomic_DNA"/>
</dbReference>
<dbReference type="AlphaFoldDB" id="A0A0A0F1C2"/>
<gene>
    <name evidence="1" type="ORF">N799_04005</name>
</gene>
<organism evidence="1 2">
    <name type="scientific">Lysobacter arseniciresistens ZS79</name>
    <dbReference type="NCBI Taxonomy" id="913325"/>
    <lineage>
        <taxon>Bacteria</taxon>
        <taxon>Pseudomonadati</taxon>
        <taxon>Pseudomonadota</taxon>
        <taxon>Gammaproteobacteria</taxon>
        <taxon>Lysobacterales</taxon>
        <taxon>Lysobacteraceae</taxon>
        <taxon>Novilysobacter</taxon>
    </lineage>
</organism>
<accession>A0A0A0F1C2</accession>
<sequence>MTIDINTLSARELETLITKARKRKTTLNKRKPVTQVRKKLAQLAKNEGYTLNELFGTGGGAPA</sequence>
<dbReference type="eggNOG" id="COG2916">
    <property type="taxonomic scope" value="Bacteria"/>
</dbReference>
<dbReference type="Proteomes" id="UP000029989">
    <property type="component" value="Unassembled WGS sequence"/>
</dbReference>
<comment type="caution">
    <text evidence="1">The sequence shown here is derived from an EMBL/GenBank/DDBJ whole genome shotgun (WGS) entry which is preliminary data.</text>
</comment>